<dbReference type="Gene3D" id="1.10.10.10">
    <property type="entry name" value="Winged helix-like DNA-binding domain superfamily/Winged helix DNA-binding domain"/>
    <property type="match status" value="1"/>
</dbReference>
<dbReference type="Gene3D" id="3.40.630.10">
    <property type="entry name" value="Zn peptidases"/>
    <property type="match status" value="1"/>
</dbReference>
<evidence type="ECO:0000313" key="5">
    <source>
        <dbReference type="Proteomes" id="UP001244552"/>
    </source>
</evidence>
<accession>A0ABU0MRJ1</accession>
<evidence type="ECO:0000259" key="3">
    <source>
        <dbReference type="Pfam" id="PF16254"/>
    </source>
</evidence>
<dbReference type="Pfam" id="PF16254">
    <property type="entry name" value="DUF4910"/>
    <property type="match status" value="1"/>
</dbReference>
<dbReference type="RefSeq" id="WP_209984005.1">
    <property type="nucleotide sequence ID" value="NZ_JAGINO010000013.1"/>
</dbReference>
<dbReference type="Pfam" id="PF09940">
    <property type="entry name" value="DUF2172"/>
    <property type="match status" value="1"/>
</dbReference>
<comment type="caution">
    <text evidence="4">The sequence shown here is derived from an EMBL/GenBank/DDBJ whole genome shotgun (WGS) entry which is preliminary data.</text>
</comment>
<dbReference type="InterPro" id="IPR032589">
    <property type="entry name" value="DUF4910"/>
</dbReference>
<feature type="domain" description="DUF2172" evidence="1">
    <location>
        <begin position="82"/>
        <end position="173"/>
    </location>
</feature>
<gene>
    <name evidence="4" type="ORF">QO018_004996</name>
</gene>
<feature type="domain" description="DUF4910" evidence="3">
    <location>
        <begin position="32"/>
        <end position="369"/>
    </location>
</feature>
<dbReference type="Proteomes" id="UP001244552">
    <property type="component" value="Unassembled WGS sequence"/>
</dbReference>
<name>A0ABU0MRJ1_9PROT</name>
<evidence type="ECO:0000259" key="1">
    <source>
        <dbReference type="Pfam" id="PF09940"/>
    </source>
</evidence>
<organism evidence="4 5">
    <name type="scientific">Azospirillum picis</name>
    <dbReference type="NCBI Taxonomy" id="488438"/>
    <lineage>
        <taxon>Bacteria</taxon>
        <taxon>Pseudomonadati</taxon>
        <taxon>Pseudomonadota</taxon>
        <taxon>Alphaproteobacteria</taxon>
        <taxon>Rhodospirillales</taxon>
        <taxon>Azospirillaceae</taxon>
        <taxon>Azospirillum</taxon>
    </lineage>
</organism>
<protein>
    <submittedName>
        <fullName evidence="4">Aminopeptidase-like protein</fullName>
    </submittedName>
</protein>
<proteinExistence type="predicted"/>
<dbReference type="InterPro" id="IPR032610">
    <property type="entry name" value="DUF2172"/>
</dbReference>
<sequence length="453" mass="50325">MMAPAIEHRDHRAGHRRLPDRLDDPAVGSILHGIAAELFPICRSITGPGVRETLERLRRRIDLEIHEVPSGTAVFDWTVPREWTLRDAYVKNARGERVIDVRRNSLHVVSYSTPVQARLPLAELRRRIVTLPEQPGLIPYRTSYYAESWGFCMAHDRLLELPDGDYEVCIDATLADGSLTYGEYLHRGRSEDEILLTTHVCHPSLANDNCSGIALLSLLAERLQGVETRYSYRFLFAPGTIGAITWLARNEHRLERIRHGLVLSGVGDGGAPTYKRSRRGDAAIDRAMAHVLRHGSPSAAVIDFFPYGYDERQFCSPGFDLPVGSFQRSRFGTYPEYHTSADDLAFIRPEHLAHSYRLVTAALDVLESDATPVSLQPKCEPQLGRRGLYTAVGGDRDAPARCMAMLWVLNQADGRHSLLDIAERAGMPFAAIADTAAMLRDHGLVAFAGDGAA</sequence>
<dbReference type="Gene3D" id="3.50.30.90">
    <property type="match status" value="1"/>
</dbReference>
<dbReference type="EMBL" id="JAUSVU010000023">
    <property type="protein sequence ID" value="MDQ0536105.1"/>
    <property type="molecule type" value="Genomic_DNA"/>
</dbReference>
<dbReference type="Pfam" id="PF16221">
    <property type="entry name" value="HTH_47"/>
    <property type="match status" value="1"/>
</dbReference>
<dbReference type="PIRSF" id="PIRSF015244">
    <property type="entry name" value="UCP015244"/>
    <property type="match status" value="1"/>
</dbReference>
<reference evidence="4 5" key="1">
    <citation type="submission" date="2023-07" db="EMBL/GenBank/DDBJ databases">
        <title>Genomic Encyclopedia of Type Strains, Phase IV (KMG-IV): sequencing the most valuable type-strain genomes for metagenomic binning, comparative biology and taxonomic classification.</title>
        <authorList>
            <person name="Goeker M."/>
        </authorList>
    </citation>
    <scope>NUCLEOTIDE SEQUENCE [LARGE SCALE GENOMIC DNA]</scope>
    <source>
        <strain evidence="4 5">DSM 19922</strain>
    </source>
</reference>
<evidence type="ECO:0000313" key="4">
    <source>
        <dbReference type="EMBL" id="MDQ0536105.1"/>
    </source>
</evidence>
<feature type="domain" description="UCP01524 winged helix-turn-helix" evidence="2">
    <location>
        <begin position="372"/>
        <end position="446"/>
    </location>
</feature>
<evidence type="ECO:0000259" key="2">
    <source>
        <dbReference type="Pfam" id="PF16221"/>
    </source>
</evidence>
<dbReference type="InterPro" id="IPR012353">
    <property type="entry name" value="UCP015244"/>
</dbReference>
<dbReference type="InterPro" id="IPR036388">
    <property type="entry name" value="WH-like_DNA-bd_sf"/>
</dbReference>
<dbReference type="InterPro" id="IPR032622">
    <property type="entry name" value="UCP01524_HTH"/>
</dbReference>
<keyword evidence="5" id="KW-1185">Reference proteome</keyword>
<dbReference type="SUPFAM" id="SSF53187">
    <property type="entry name" value="Zn-dependent exopeptidases"/>
    <property type="match status" value="1"/>
</dbReference>